<dbReference type="PANTHER" id="PTHR10302">
    <property type="entry name" value="SINGLE-STRANDED DNA-BINDING PROTEIN"/>
    <property type="match status" value="1"/>
</dbReference>
<protein>
    <recommendedName>
        <fullName evidence="2 3">Single-stranded DNA-binding protein</fullName>
        <shortName evidence="2">SSB</shortName>
    </recommendedName>
</protein>
<evidence type="ECO:0000256" key="1">
    <source>
        <dbReference type="ARBA" id="ARBA00023125"/>
    </source>
</evidence>
<sequence>MSTKIPISIAGNLVANPELTYGESGVAHTKLRVAVNQRIQGPDGTWQDGEPVFHNVAAFRALAENAANSLKKGDPVTVAGELEFRSYEKAGEKREARRIVADTIGPDLRFGTAVYQRSAHTAAAGPDAGIQAVADVSAAAEAASPVYNIATKSPVVVPPFGAAHGSEMSY</sequence>
<dbReference type="Pfam" id="PF00436">
    <property type="entry name" value="SSB"/>
    <property type="match status" value="1"/>
</dbReference>
<proteinExistence type="inferred from homology"/>
<dbReference type="PANTHER" id="PTHR10302:SF27">
    <property type="entry name" value="SINGLE-STRANDED DNA-BINDING PROTEIN"/>
    <property type="match status" value="1"/>
</dbReference>
<keyword evidence="5" id="KW-1185">Reference proteome</keyword>
<dbReference type="SUPFAM" id="SSF50249">
    <property type="entry name" value="Nucleic acid-binding proteins"/>
    <property type="match status" value="1"/>
</dbReference>
<dbReference type="InterPro" id="IPR000424">
    <property type="entry name" value="Primosome_PriB/ssb"/>
</dbReference>
<dbReference type="HAMAP" id="MF_00984">
    <property type="entry name" value="SSB"/>
    <property type="match status" value="1"/>
</dbReference>
<reference evidence="5" key="1">
    <citation type="journal article" date="2019" name="Int. J. Syst. Evol. Microbiol.">
        <title>The Global Catalogue of Microorganisms (GCM) 10K type strain sequencing project: providing services to taxonomists for standard genome sequencing and annotation.</title>
        <authorList>
            <consortium name="The Broad Institute Genomics Platform"/>
            <consortium name="The Broad Institute Genome Sequencing Center for Infectious Disease"/>
            <person name="Wu L."/>
            <person name="Ma J."/>
        </authorList>
    </citation>
    <scope>NUCLEOTIDE SEQUENCE [LARGE SCALE GENOMIC DNA]</scope>
    <source>
        <strain evidence="5">JCM 18514</strain>
    </source>
</reference>
<keyword evidence="1 2" id="KW-0238">DNA-binding</keyword>
<evidence type="ECO:0000313" key="4">
    <source>
        <dbReference type="EMBL" id="GAA5192307.1"/>
    </source>
</evidence>
<dbReference type="Gene3D" id="2.40.50.140">
    <property type="entry name" value="Nucleic acid-binding proteins"/>
    <property type="match status" value="1"/>
</dbReference>
<gene>
    <name evidence="4" type="ORF">GCM10023346_13970</name>
</gene>
<evidence type="ECO:0000256" key="3">
    <source>
        <dbReference type="RuleBase" id="RU000524"/>
    </source>
</evidence>
<dbReference type="NCBIfam" id="TIGR00621">
    <property type="entry name" value="ssb"/>
    <property type="match status" value="1"/>
</dbReference>
<accession>A0ABP9S941</accession>
<dbReference type="Proteomes" id="UP001500200">
    <property type="component" value="Unassembled WGS sequence"/>
</dbReference>
<evidence type="ECO:0000313" key="5">
    <source>
        <dbReference type="Proteomes" id="UP001500200"/>
    </source>
</evidence>
<dbReference type="InterPro" id="IPR011344">
    <property type="entry name" value="ssDNA-bd"/>
</dbReference>
<dbReference type="RefSeq" id="WP_345448557.1">
    <property type="nucleotide sequence ID" value="NZ_BAABKK010000010.1"/>
</dbReference>
<organism evidence="4 5">
    <name type="scientific">Arthrobacter gyeryongensis</name>
    <dbReference type="NCBI Taxonomy" id="1650592"/>
    <lineage>
        <taxon>Bacteria</taxon>
        <taxon>Bacillati</taxon>
        <taxon>Actinomycetota</taxon>
        <taxon>Actinomycetes</taxon>
        <taxon>Micrococcales</taxon>
        <taxon>Micrococcaceae</taxon>
        <taxon>Arthrobacter</taxon>
    </lineage>
</organism>
<comment type="caution">
    <text evidence="4">The sequence shown here is derived from an EMBL/GenBank/DDBJ whole genome shotgun (WGS) entry which is preliminary data.</text>
</comment>
<evidence type="ECO:0000256" key="2">
    <source>
        <dbReference type="HAMAP-Rule" id="MF_00984"/>
    </source>
</evidence>
<dbReference type="EMBL" id="BAABKK010000010">
    <property type="protein sequence ID" value="GAA5192307.1"/>
    <property type="molecule type" value="Genomic_DNA"/>
</dbReference>
<comment type="caution">
    <text evidence="2">Lacks conserved residue(s) required for the propagation of feature annotation.</text>
</comment>
<dbReference type="InterPro" id="IPR012340">
    <property type="entry name" value="NA-bd_OB-fold"/>
</dbReference>
<dbReference type="PROSITE" id="PS50935">
    <property type="entry name" value="SSB"/>
    <property type="match status" value="1"/>
</dbReference>
<comment type="subunit">
    <text evidence="2">Homotetramer.</text>
</comment>
<name>A0ABP9S941_9MICC</name>
<dbReference type="CDD" id="cd04496">
    <property type="entry name" value="SSB_OBF"/>
    <property type="match status" value="1"/>
</dbReference>